<evidence type="ECO:0000313" key="3">
    <source>
        <dbReference type="Proteomes" id="UP000787672"/>
    </source>
</evidence>
<dbReference type="Pfam" id="PF03480">
    <property type="entry name" value="DctP"/>
    <property type="match status" value="1"/>
</dbReference>
<evidence type="ECO:0000256" key="1">
    <source>
        <dbReference type="SAM" id="SignalP"/>
    </source>
</evidence>
<keyword evidence="3" id="KW-1185">Reference proteome</keyword>
<dbReference type="InterPro" id="IPR018389">
    <property type="entry name" value="DctP_fam"/>
</dbReference>
<accession>A0ABS6FB25</accession>
<name>A0ABS6FB25_9FIRM</name>
<dbReference type="CDD" id="cd13603">
    <property type="entry name" value="PBP2_TRAP_Siap_TeaA_like"/>
    <property type="match status" value="1"/>
</dbReference>
<dbReference type="EMBL" id="JAHLQN010000001">
    <property type="protein sequence ID" value="MBU5627480.1"/>
    <property type="molecule type" value="Genomic_DNA"/>
</dbReference>
<evidence type="ECO:0000313" key="2">
    <source>
        <dbReference type="EMBL" id="MBU5627480.1"/>
    </source>
</evidence>
<dbReference type="Proteomes" id="UP000787672">
    <property type="component" value="Unassembled WGS sequence"/>
</dbReference>
<keyword evidence="1" id="KW-0732">Signal</keyword>
<reference evidence="2 3" key="1">
    <citation type="submission" date="2021-06" db="EMBL/GenBank/DDBJ databases">
        <authorList>
            <person name="Sun Q."/>
            <person name="Li D."/>
        </authorList>
    </citation>
    <scope>NUCLEOTIDE SEQUENCE [LARGE SCALE GENOMIC DNA]</scope>
    <source>
        <strain evidence="2 3">MSJ-2</strain>
    </source>
</reference>
<organism evidence="2 3">
    <name type="scientific">Dysosmobacter acutus</name>
    <dbReference type="NCBI Taxonomy" id="2841504"/>
    <lineage>
        <taxon>Bacteria</taxon>
        <taxon>Bacillati</taxon>
        <taxon>Bacillota</taxon>
        <taxon>Clostridia</taxon>
        <taxon>Eubacteriales</taxon>
        <taxon>Oscillospiraceae</taxon>
        <taxon>Dysosmobacter</taxon>
    </lineage>
</organism>
<gene>
    <name evidence="2" type="ORF">KQI82_11225</name>
</gene>
<dbReference type="PANTHER" id="PTHR33376">
    <property type="match status" value="1"/>
</dbReference>
<dbReference type="PANTHER" id="PTHR33376:SF5">
    <property type="entry name" value="EXTRACYTOPLASMIC SOLUTE RECEPTOR PROTEIN"/>
    <property type="match status" value="1"/>
</dbReference>
<feature type="chain" id="PRO_5046937595" evidence="1">
    <location>
        <begin position="22"/>
        <end position="353"/>
    </location>
</feature>
<feature type="signal peptide" evidence="1">
    <location>
        <begin position="1"/>
        <end position="21"/>
    </location>
</feature>
<protein>
    <submittedName>
        <fullName evidence="2">TRAP transporter substrate-binding protein</fullName>
    </submittedName>
</protein>
<dbReference type="PROSITE" id="PS51257">
    <property type="entry name" value="PROKAR_LIPOPROTEIN"/>
    <property type="match status" value="1"/>
</dbReference>
<proteinExistence type="predicted"/>
<dbReference type="RefSeq" id="WP_216632837.1">
    <property type="nucleotide sequence ID" value="NZ_JAHLQN010000001.1"/>
</dbReference>
<dbReference type="NCBIfam" id="NF037995">
    <property type="entry name" value="TRAP_S1"/>
    <property type="match status" value="1"/>
</dbReference>
<comment type="caution">
    <text evidence="2">The sequence shown here is derived from an EMBL/GenBank/DDBJ whole genome shotgun (WGS) entry which is preliminary data.</text>
</comment>
<sequence length="353" mass="38327">MKKTLAICLAAAMACSLLLTGCGGSGSGSASSSGGASASSAGSQTSGDTIVLSCATKVTEDSFEGKTYQHFADLVKEYTNGSVEVQIYPSEQLGDSTTTVNNMQLGTIDMYIEGSTFYSGYGVDVLFTSSPFLMTEWEDYLELVTGEFGDLQMQQMEKAGFKMLCSDRSWQRGPYYVTCSTKPINSLDDLKATKLRSADSAAFMNAMSFLGVSTTVVNYSECYMALQQGTVEAVNCPVSNVESMAFYEVGPYVSYMNCYPQELWPVMNLDKFNSLTQEQQDALVKAANDAAAYSNEELYTFTDEMIARLEGEGAQFNMDFDCGVIQDALHDYYAEEAAKGNIPELVAQFLGLL</sequence>